<gene>
    <name evidence="3" type="ORF">CLOACE_07780</name>
</gene>
<feature type="domain" description="DUF218" evidence="2">
    <location>
        <begin position="90"/>
        <end position="232"/>
    </location>
</feature>
<feature type="transmembrane region" description="Helical" evidence="1">
    <location>
        <begin position="31"/>
        <end position="50"/>
    </location>
</feature>
<dbReference type="Pfam" id="PF02698">
    <property type="entry name" value="DUF218"/>
    <property type="match status" value="1"/>
</dbReference>
<organism evidence="3 4">
    <name type="scientific">Clostridium acetireducens DSM 10703</name>
    <dbReference type="NCBI Taxonomy" id="1121290"/>
    <lineage>
        <taxon>Bacteria</taxon>
        <taxon>Bacillati</taxon>
        <taxon>Bacillota</taxon>
        <taxon>Clostridia</taxon>
        <taxon>Eubacteriales</taxon>
        <taxon>Clostridiaceae</taxon>
        <taxon>Clostridium</taxon>
    </lineage>
</organism>
<dbReference type="PANTHER" id="PTHR30336:SF4">
    <property type="entry name" value="ENVELOPE BIOGENESIS FACTOR ELYC"/>
    <property type="match status" value="1"/>
</dbReference>
<dbReference type="GO" id="GO:0000270">
    <property type="term" value="P:peptidoglycan metabolic process"/>
    <property type="evidence" value="ECO:0007669"/>
    <property type="project" value="TreeGrafter"/>
</dbReference>
<proteinExistence type="predicted"/>
<sequence length="242" mass="28126">MKSIKNKFFIFMGSLSIIYSIGLLIFNITFYWFWIALGILFIILGFIEFKSIKYNKFLNLVFLIAVALFIIIESGIIYNSFKKDKINCEYVIILGAGLKGDKMSLTLYQRMNESLQYINSHKNSKIILSGGKGKDEKISESEAMKKFLIQKGIKEDRIIKEENSKNTFENFKYSKAILKNLGEENKKVMVITSDFHMFRAKFLAKRIGIKVYGIPAKSHYLLFPNYCVREFFGFGKSFIFDK</sequence>
<keyword evidence="1" id="KW-0812">Transmembrane</keyword>
<dbReference type="InterPro" id="IPR051599">
    <property type="entry name" value="Cell_Envelope_Assoc"/>
</dbReference>
<feature type="transmembrane region" description="Helical" evidence="1">
    <location>
        <begin position="7"/>
        <end position="25"/>
    </location>
</feature>
<dbReference type="Gene3D" id="3.40.50.620">
    <property type="entry name" value="HUPs"/>
    <property type="match status" value="1"/>
</dbReference>
<reference evidence="3 4" key="1">
    <citation type="submission" date="2016-06" db="EMBL/GenBank/DDBJ databases">
        <title>Genome sequence of Clostridium acetireducens DSM 10703.</title>
        <authorList>
            <person name="Poehlein A."/>
            <person name="Fluechter S."/>
            <person name="Duerre P."/>
            <person name="Daniel R."/>
        </authorList>
    </citation>
    <scope>NUCLEOTIDE SEQUENCE [LARGE SCALE GENOMIC DNA]</scope>
    <source>
        <strain evidence="3 4">DSM 10703</strain>
    </source>
</reference>
<keyword evidence="1" id="KW-0472">Membrane</keyword>
<evidence type="ECO:0000259" key="2">
    <source>
        <dbReference type="Pfam" id="PF02698"/>
    </source>
</evidence>
<dbReference type="OrthoDB" id="9782395at2"/>
<dbReference type="GO" id="GO:0005886">
    <property type="term" value="C:plasma membrane"/>
    <property type="evidence" value="ECO:0007669"/>
    <property type="project" value="TreeGrafter"/>
</dbReference>
<dbReference type="CDD" id="cd06259">
    <property type="entry name" value="YdcF-like"/>
    <property type="match status" value="1"/>
</dbReference>
<dbReference type="AlphaFoldDB" id="A0A1E8F0V3"/>
<keyword evidence="1" id="KW-1133">Transmembrane helix</keyword>
<dbReference type="PANTHER" id="PTHR30336">
    <property type="entry name" value="INNER MEMBRANE PROTEIN, PROBABLE PERMEASE"/>
    <property type="match status" value="1"/>
</dbReference>
<feature type="transmembrane region" description="Helical" evidence="1">
    <location>
        <begin position="57"/>
        <end position="78"/>
    </location>
</feature>
<evidence type="ECO:0000256" key="1">
    <source>
        <dbReference type="SAM" id="Phobius"/>
    </source>
</evidence>
<dbReference type="EMBL" id="LZFO01000008">
    <property type="protein sequence ID" value="OFI06795.1"/>
    <property type="molecule type" value="Genomic_DNA"/>
</dbReference>
<dbReference type="GO" id="GO:0043164">
    <property type="term" value="P:Gram-negative-bacterium-type cell wall biogenesis"/>
    <property type="evidence" value="ECO:0007669"/>
    <property type="project" value="TreeGrafter"/>
</dbReference>
<dbReference type="InterPro" id="IPR003848">
    <property type="entry name" value="DUF218"/>
</dbReference>
<dbReference type="InterPro" id="IPR014729">
    <property type="entry name" value="Rossmann-like_a/b/a_fold"/>
</dbReference>
<name>A0A1E8F0V3_9CLOT</name>
<evidence type="ECO:0000313" key="4">
    <source>
        <dbReference type="Proteomes" id="UP000175744"/>
    </source>
</evidence>
<keyword evidence="4" id="KW-1185">Reference proteome</keyword>
<accession>A0A1E8F0V3</accession>
<dbReference type="RefSeq" id="WP_070109733.1">
    <property type="nucleotide sequence ID" value="NZ_LZFO01000008.1"/>
</dbReference>
<dbReference type="Proteomes" id="UP000175744">
    <property type="component" value="Unassembled WGS sequence"/>
</dbReference>
<evidence type="ECO:0000313" key="3">
    <source>
        <dbReference type="EMBL" id="OFI06795.1"/>
    </source>
</evidence>
<comment type="caution">
    <text evidence="3">The sequence shown here is derived from an EMBL/GenBank/DDBJ whole genome shotgun (WGS) entry which is preliminary data.</text>
</comment>
<protein>
    <recommendedName>
        <fullName evidence="2">DUF218 domain-containing protein</fullName>
    </recommendedName>
</protein>